<name>A0A0U4NM51_9BACL</name>
<keyword evidence="2" id="KW-0175">Coiled coil</keyword>
<evidence type="ECO:0000256" key="2">
    <source>
        <dbReference type="SAM" id="Coils"/>
    </source>
</evidence>
<dbReference type="Pfam" id="PF00271">
    <property type="entry name" value="Helicase_C"/>
    <property type="match status" value="1"/>
</dbReference>
<dbReference type="InterPro" id="IPR000330">
    <property type="entry name" value="SNF2_N"/>
</dbReference>
<feature type="coiled-coil region" evidence="2">
    <location>
        <begin position="257"/>
        <end position="303"/>
    </location>
</feature>
<dbReference type="InterPro" id="IPR049730">
    <property type="entry name" value="SNF2/RAD54-like_C"/>
</dbReference>
<dbReference type="AlphaFoldDB" id="A0A0U4NM51"/>
<dbReference type="Pfam" id="PF00176">
    <property type="entry name" value="SNF2-rel_dom"/>
    <property type="match status" value="1"/>
</dbReference>
<dbReference type="Gene3D" id="3.40.50.300">
    <property type="entry name" value="P-loop containing nucleotide triphosphate hydrolases"/>
    <property type="match status" value="1"/>
</dbReference>
<dbReference type="InterPro" id="IPR001650">
    <property type="entry name" value="Helicase_C-like"/>
</dbReference>
<dbReference type="PANTHER" id="PTHR10799">
    <property type="entry name" value="SNF2/RAD54 HELICASE FAMILY"/>
    <property type="match status" value="1"/>
</dbReference>
<dbReference type="SMART" id="SM00490">
    <property type="entry name" value="HELICc"/>
    <property type="match status" value="1"/>
</dbReference>
<keyword evidence="1 5" id="KW-0378">Hydrolase</keyword>
<accession>A0A0U4NM51</accession>
<dbReference type="InterPro" id="IPR038718">
    <property type="entry name" value="SNF2-like_sf"/>
</dbReference>
<protein>
    <submittedName>
        <fullName evidence="5">RNA polymerase-associated protein RapA</fullName>
        <ecNumber evidence="5">3.6.4.-</ecNumber>
    </submittedName>
</protein>
<dbReference type="KEGG" id="asoc:CB4_03969"/>
<dbReference type="PROSITE" id="PS51192">
    <property type="entry name" value="HELICASE_ATP_BIND_1"/>
    <property type="match status" value="1"/>
</dbReference>
<dbReference type="InterPro" id="IPR014001">
    <property type="entry name" value="Helicase_ATP-bd"/>
</dbReference>
<feature type="coiled-coil region" evidence="2">
    <location>
        <begin position="509"/>
        <end position="536"/>
    </location>
</feature>
<organism evidence="5 6">
    <name type="scientific">Aneurinibacillus soli</name>
    <dbReference type="NCBI Taxonomy" id="1500254"/>
    <lineage>
        <taxon>Bacteria</taxon>
        <taxon>Bacillati</taxon>
        <taxon>Bacillota</taxon>
        <taxon>Bacilli</taxon>
        <taxon>Bacillales</taxon>
        <taxon>Paenibacillaceae</taxon>
        <taxon>Aneurinibacillus group</taxon>
        <taxon>Aneurinibacillus</taxon>
    </lineage>
</organism>
<keyword evidence="6" id="KW-1185">Reference proteome</keyword>
<evidence type="ECO:0000259" key="3">
    <source>
        <dbReference type="PROSITE" id="PS51192"/>
    </source>
</evidence>
<gene>
    <name evidence="5" type="primary">rapA_3</name>
    <name evidence="5" type="ORF">CB4_03969</name>
</gene>
<evidence type="ECO:0000313" key="5">
    <source>
        <dbReference type="EMBL" id="BAU29732.1"/>
    </source>
</evidence>
<dbReference type="EMBL" id="AP017312">
    <property type="protein sequence ID" value="BAU29732.1"/>
    <property type="molecule type" value="Genomic_DNA"/>
</dbReference>
<dbReference type="GO" id="GO:0016787">
    <property type="term" value="F:hydrolase activity"/>
    <property type="evidence" value="ECO:0007669"/>
    <property type="project" value="UniProtKB-KW"/>
</dbReference>
<dbReference type="Gene3D" id="3.40.50.10810">
    <property type="entry name" value="Tandem AAA-ATPase domain"/>
    <property type="match status" value="1"/>
</dbReference>
<evidence type="ECO:0000313" key="6">
    <source>
        <dbReference type="Proteomes" id="UP000217696"/>
    </source>
</evidence>
<dbReference type="CDD" id="cd18793">
    <property type="entry name" value="SF2_C_SNF"/>
    <property type="match status" value="1"/>
</dbReference>
<dbReference type="EC" id="3.6.4.-" evidence="5"/>
<dbReference type="SUPFAM" id="SSF52540">
    <property type="entry name" value="P-loop containing nucleoside triphosphate hydrolases"/>
    <property type="match status" value="2"/>
</dbReference>
<feature type="domain" description="Helicase C-terminal" evidence="4">
    <location>
        <begin position="334"/>
        <end position="506"/>
    </location>
</feature>
<dbReference type="PROSITE" id="PS51194">
    <property type="entry name" value="HELICASE_CTER"/>
    <property type="match status" value="1"/>
</dbReference>
<dbReference type="GO" id="GO:0005524">
    <property type="term" value="F:ATP binding"/>
    <property type="evidence" value="ECO:0007669"/>
    <property type="project" value="InterPro"/>
</dbReference>
<evidence type="ECO:0000259" key="4">
    <source>
        <dbReference type="PROSITE" id="PS51194"/>
    </source>
</evidence>
<dbReference type="InterPro" id="IPR027417">
    <property type="entry name" value="P-loop_NTPase"/>
</dbReference>
<sequence length="937" mass="109345">MSGMLIRELRARKGAERILILTPPLVLYQWQEELEQKFGEEFKIITRATLRENGGRNPFLEHSLCLASVYWAARDDVKSYVLEANFDLIIVDEAHKMAAYTHGVKKKKTKRTRLYQLGEALLRHANHRLLLTATPHKGDIENFRHLMQLIDEDIFSQVGAGETLREKSNPFIIRRLKESMVTFDNTPLFPKRTTQTVAFNMSRLEKELYEEVTAYVREHFNRGEQSGNRNITFAMMVLQRRLSSSVEAVHFSLKRRYEKLRALLEQSLEEREAVLREINTIDITAYEEETTEVQQDLEDKLEAVTTSVNVEELQAEIFVLENLVEKSKYLHENTAERKYVELEQTIFGENGLLKNGEKILIFTEFADTLHYLEKRLLERVPKLAKIVGYYSMDERRRQVELFKSECSIMLATDAGGESINLQFCNQMVNYDIPWNPNKLEQRMGRIHRIGQKNETFVFNLVAVDTREGEVMYRLLNKMEQMREDLGSDLVYDFMGEVIEDQYVSLEHLMQEAIMNRERLDEIIDGLEKTISEEHKRLLQIAAQEKMDEQTVDLPGMKRERYMLSVTSIPVRAYAEFSREVLANNRVKVHEANDTFRIERLPKSVREFARKHSIRLSTKEASLRFTGNVDKESDAVELLINDHPLFQLSMAFAEQLMQKVALDRIQLSFPVSSPLLVEVHEMSVTDGTGRELARELMYIAQKEDGSFTCFSPYWIFQNQWQGECTVQPLIENSAFRAQAIREAQKRLLLVKQKREQQLNKKSQFLQRTFEAQYQDTVRKLTEYQSMNEENRNSALINQMNAQLIEIEERSEERMLEIERERSITLRPTHRCLQIGIVPNGQQMNRLFPEEWANVVQQYEALNGRTKLQVFPAFGLVDFYSETYEGEGRFMILTDNPAFELSSVQKKDLGDVLDRTVLYVIKNGQIVQEISSTQSLFVN</sequence>
<reference evidence="5 6" key="1">
    <citation type="submission" date="2015-12" db="EMBL/GenBank/DDBJ databases">
        <title>Genome sequence of Aneurinibacillus soli.</title>
        <authorList>
            <person name="Lee J.S."/>
            <person name="Lee K.C."/>
            <person name="Kim K.K."/>
            <person name="Lee B.W."/>
        </authorList>
    </citation>
    <scope>NUCLEOTIDE SEQUENCE [LARGE SCALE GENOMIC DNA]</scope>
    <source>
        <strain evidence="5 6">CB4</strain>
    </source>
</reference>
<feature type="domain" description="Helicase ATP-binding" evidence="3">
    <location>
        <begin position="1"/>
        <end position="153"/>
    </location>
</feature>
<evidence type="ECO:0000256" key="1">
    <source>
        <dbReference type="ARBA" id="ARBA00022801"/>
    </source>
</evidence>
<proteinExistence type="predicted"/>
<dbReference type="Proteomes" id="UP000217696">
    <property type="component" value="Chromosome"/>
</dbReference>